<dbReference type="InterPro" id="IPR029058">
    <property type="entry name" value="AB_hydrolase_fold"/>
</dbReference>
<keyword evidence="1 3" id="KW-0378">Hydrolase</keyword>
<gene>
    <name evidence="3" type="ORF">AADG42_19105</name>
</gene>
<evidence type="ECO:0000313" key="4">
    <source>
        <dbReference type="Proteomes" id="UP001442841"/>
    </source>
</evidence>
<dbReference type="RefSeq" id="WP_425310791.1">
    <property type="nucleotide sequence ID" value="NZ_CP154795.1"/>
</dbReference>
<evidence type="ECO:0000313" key="3">
    <source>
        <dbReference type="EMBL" id="XAN09338.1"/>
    </source>
</evidence>
<name>A0ABZ3FTD5_9ACTN</name>
<dbReference type="Gene3D" id="3.40.50.1820">
    <property type="entry name" value="alpha/beta hydrolase"/>
    <property type="match status" value="1"/>
</dbReference>
<reference evidence="3 4" key="1">
    <citation type="submission" date="2024-04" db="EMBL/GenBank/DDBJ databases">
        <title>Isolation of an actinomycete strain from pig manure.</title>
        <authorList>
            <person name="Gong T."/>
            <person name="Yu Z."/>
            <person name="An M."/>
            <person name="Wei C."/>
            <person name="Yang W."/>
            <person name="Liu L."/>
        </authorList>
    </citation>
    <scope>NUCLEOTIDE SEQUENCE [LARGE SCALE GENOMIC DNA]</scope>
    <source>
        <strain evidence="3 4">ZF39</strain>
    </source>
</reference>
<dbReference type="GO" id="GO:0016787">
    <property type="term" value="F:hydrolase activity"/>
    <property type="evidence" value="ECO:0007669"/>
    <property type="project" value="UniProtKB-KW"/>
</dbReference>
<accession>A0ABZ3FTD5</accession>
<dbReference type="EMBL" id="CP154795">
    <property type="protein sequence ID" value="XAN09338.1"/>
    <property type="molecule type" value="Genomic_DNA"/>
</dbReference>
<proteinExistence type="predicted"/>
<dbReference type="InterPro" id="IPR050266">
    <property type="entry name" value="AB_hydrolase_sf"/>
</dbReference>
<dbReference type="Pfam" id="PF00561">
    <property type="entry name" value="Abhydrolase_1"/>
    <property type="match status" value="1"/>
</dbReference>
<dbReference type="PANTHER" id="PTHR43798">
    <property type="entry name" value="MONOACYLGLYCEROL LIPASE"/>
    <property type="match status" value="1"/>
</dbReference>
<dbReference type="SUPFAM" id="SSF53474">
    <property type="entry name" value="alpha/beta-Hydrolases"/>
    <property type="match status" value="1"/>
</dbReference>
<dbReference type="PANTHER" id="PTHR43798:SF31">
    <property type="entry name" value="AB HYDROLASE SUPERFAMILY PROTEIN YCLE"/>
    <property type="match status" value="1"/>
</dbReference>
<evidence type="ECO:0000256" key="1">
    <source>
        <dbReference type="ARBA" id="ARBA00022801"/>
    </source>
</evidence>
<dbReference type="Proteomes" id="UP001442841">
    <property type="component" value="Chromosome"/>
</dbReference>
<feature type="domain" description="AB hydrolase-1" evidence="2">
    <location>
        <begin position="29"/>
        <end position="262"/>
    </location>
</feature>
<protein>
    <submittedName>
        <fullName evidence="3">Alpha/beta hydrolase</fullName>
    </submittedName>
</protein>
<evidence type="ECO:0000259" key="2">
    <source>
        <dbReference type="Pfam" id="PF00561"/>
    </source>
</evidence>
<keyword evidence="4" id="KW-1185">Reference proteome</keyword>
<organism evidence="3 4">
    <name type="scientific">Ammonicoccus fulvus</name>
    <dbReference type="NCBI Taxonomy" id="3138240"/>
    <lineage>
        <taxon>Bacteria</taxon>
        <taxon>Bacillati</taxon>
        <taxon>Actinomycetota</taxon>
        <taxon>Actinomycetes</taxon>
        <taxon>Propionibacteriales</taxon>
        <taxon>Propionibacteriaceae</taxon>
        <taxon>Ammonicoccus</taxon>
    </lineage>
</organism>
<dbReference type="PRINTS" id="PR00111">
    <property type="entry name" value="ABHYDROLASE"/>
</dbReference>
<dbReference type="InterPro" id="IPR000073">
    <property type="entry name" value="AB_hydrolase_1"/>
</dbReference>
<sequence length="275" mass="30425">MAEENPEIGQSIDVNGITTNYHRMGSGEPVFLIHGSGPGVSAWANWRLILPSLAERYDVIAPDIVGFGFTDRPDGYEYNMENWRTHLLGFADALGLEKFSLVGNSFGGGLAISMAVHQPERIDKLILMGAAGISFPLTDGLDAVWGYDPSLENMQELMKVFAWSEELGNNAELARMRYEASIRPGFHESFSQMFPAPRQNGIEDLATPEDQIAGITAPTLIVHGRDDKVIPLDNAYRFHQLIDNSQLHVYGQCGHWTQIEKAGEFSQLVANFLAE</sequence>